<feature type="region of interest" description="Disordered" evidence="1">
    <location>
        <begin position="270"/>
        <end position="295"/>
    </location>
</feature>
<comment type="caution">
    <text evidence="3">The sequence shown here is derived from an EMBL/GenBank/DDBJ whole genome shotgun (WGS) entry which is preliminary data.</text>
</comment>
<evidence type="ECO:0000313" key="4">
    <source>
        <dbReference type="EMBL" id="PUE04285.1"/>
    </source>
</evidence>
<reference evidence="3 5" key="1">
    <citation type="submission" date="2017-02" db="EMBL/GenBank/DDBJ databases">
        <title>Novel co-symbiosis in the unique lucinid bivalve Phacoides pectinatus.</title>
        <authorList>
            <person name="Lim S.J."/>
            <person name="Davis B.G."/>
            <person name="Gill D.E."/>
            <person name="Engel A.S."/>
            <person name="Anderson L.C."/>
            <person name="Campbell B.J."/>
        </authorList>
    </citation>
    <scope>NUCLEOTIDE SEQUENCE [LARGE SCALE GENOMIC DNA]</scope>
    <source>
        <strain evidence="3">LUC13016_P6</strain>
    </source>
</reference>
<keyword evidence="5" id="KW-1185">Reference proteome</keyword>
<dbReference type="PIRSF" id="PIRSF006487">
    <property type="entry name" value="GcvT"/>
    <property type="match status" value="1"/>
</dbReference>
<dbReference type="AlphaFoldDB" id="A0A657Q407"/>
<protein>
    <submittedName>
        <fullName evidence="4">Folate-binding protein</fullName>
    </submittedName>
</protein>
<dbReference type="SUPFAM" id="SSF103025">
    <property type="entry name" value="Folate-binding domain"/>
    <property type="match status" value="1"/>
</dbReference>
<dbReference type="PANTHER" id="PTHR22602">
    <property type="entry name" value="TRANSFERASE CAF17, MITOCHONDRIAL-RELATED"/>
    <property type="match status" value="1"/>
</dbReference>
<reference evidence="4 6" key="2">
    <citation type="submission" date="2018-01" db="EMBL/GenBank/DDBJ databases">
        <title>Novel co-symbiosis in the lucinid bivalve Phacoides pectinatus.</title>
        <authorList>
            <person name="Lim S.J."/>
            <person name="Davis B.G."/>
            <person name="Gill D.E."/>
            <person name="Engel A.S."/>
            <person name="Anderson L.C."/>
            <person name="Campbell B.J."/>
        </authorList>
    </citation>
    <scope>NUCLEOTIDE SEQUENCE [LARGE SCALE GENOMIC DNA]</scope>
    <source>
        <strain evidence="4">N3_P5</strain>
    </source>
</reference>
<dbReference type="Gene3D" id="3.30.70.1400">
    <property type="entry name" value="Aminomethyltransferase beta-barrel domains"/>
    <property type="match status" value="1"/>
</dbReference>
<dbReference type="EMBL" id="PQCO01000132">
    <property type="protein sequence ID" value="PUE04285.1"/>
    <property type="molecule type" value="Genomic_DNA"/>
</dbReference>
<dbReference type="Proteomes" id="UP000250928">
    <property type="component" value="Unassembled WGS sequence"/>
</dbReference>
<evidence type="ECO:0000259" key="2">
    <source>
        <dbReference type="Pfam" id="PF01571"/>
    </source>
</evidence>
<accession>A0A657Q407</accession>
<dbReference type="InterPro" id="IPR029043">
    <property type="entry name" value="GcvT/YgfZ_C"/>
</dbReference>
<organism evidence="3 5">
    <name type="scientific">Candidatus Sedimenticola endophacoides</name>
    <dbReference type="NCBI Taxonomy" id="2548426"/>
    <lineage>
        <taxon>Bacteria</taxon>
        <taxon>Pseudomonadati</taxon>
        <taxon>Pseudomonadota</taxon>
        <taxon>Gammaproteobacteria</taxon>
        <taxon>Chromatiales</taxon>
        <taxon>Sedimenticolaceae</taxon>
        <taxon>Sedimenticola</taxon>
    </lineage>
</organism>
<dbReference type="NCBIfam" id="TIGR03317">
    <property type="entry name" value="ygfZ_signature"/>
    <property type="match status" value="1"/>
</dbReference>
<gene>
    <name evidence="3" type="ORF">B0D84_02255</name>
    <name evidence="4" type="ORF">C3L24_03495</name>
</gene>
<sequence length="343" mass="37517">MNHEWKQFLESVGARVDDGVARFDGAPCDESGLLCDLSHLGLIRVGGEDATGFLQGQFTNDVTRVDEQHAQLSSYCTPKGRMLANFRLFRLGTDYLLQLPRSTHARVLKRLPMFVLMSKVEIRDASDELASIGLIGEAARTALEAEFPRLPESPDEALNEKAMSLIRMPGSGGRFLLSGPVPALTGVWNRAVAAGARPGNAVCWALHEIRAGIPWVDEKTIEAFVPQMLNLQLINGVSFKKGCYTGQEVVARMKYLGKLKRRMYLARVESDTPPRAGDALFSSTSSSGQGAGRVVNAERSPQGGYELLAVAEIAAREGDGLHLWESDGPRLEFMPLPYPFEEA</sequence>
<name>A0A657Q407_9GAMM</name>
<dbReference type="Gene3D" id="2.40.30.160">
    <property type="match status" value="1"/>
</dbReference>
<dbReference type="Proteomes" id="UP000243361">
    <property type="component" value="Unassembled WGS sequence"/>
</dbReference>
<evidence type="ECO:0000256" key="1">
    <source>
        <dbReference type="SAM" id="MobiDB-lite"/>
    </source>
</evidence>
<dbReference type="PANTHER" id="PTHR22602:SF0">
    <property type="entry name" value="TRANSFERASE CAF17, MITOCHONDRIAL-RELATED"/>
    <property type="match status" value="1"/>
</dbReference>
<dbReference type="Pfam" id="PF01571">
    <property type="entry name" value="GCV_T"/>
    <property type="match status" value="1"/>
</dbReference>
<dbReference type="EMBL" id="MUIE01000160">
    <property type="protein sequence ID" value="OQX35601.1"/>
    <property type="molecule type" value="Genomic_DNA"/>
</dbReference>
<dbReference type="SUPFAM" id="SSF101790">
    <property type="entry name" value="Aminomethyltransferase beta-barrel domain"/>
    <property type="match status" value="1"/>
</dbReference>
<dbReference type="InterPro" id="IPR006222">
    <property type="entry name" value="GCVT_N"/>
</dbReference>
<evidence type="ECO:0000313" key="3">
    <source>
        <dbReference type="EMBL" id="OQX35601.1"/>
    </source>
</evidence>
<feature type="domain" description="GCVT N-terminal" evidence="2">
    <location>
        <begin position="30"/>
        <end position="145"/>
    </location>
</feature>
<dbReference type="InterPro" id="IPR045179">
    <property type="entry name" value="YgfZ/GcvT"/>
</dbReference>
<dbReference type="GO" id="GO:0016226">
    <property type="term" value="P:iron-sulfur cluster assembly"/>
    <property type="evidence" value="ECO:0007669"/>
    <property type="project" value="TreeGrafter"/>
</dbReference>
<dbReference type="InterPro" id="IPR017703">
    <property type="entry name" value="YgfZ/GCV_T_CS"/>
</dbReference>
<proteinExistence type="predicted"/>
<dbReference type="Gene3D" id="3.30.70.1630">
    <property type="match status" value="1"/>
</dbReference>
<evidence type="ECO:0000313" key="5">
    <source>
        <dbReference type="Proteomes" id="UP000243361"/>
    </source>
</evidence>
<evidence type="ECO:0000313" key="6">
    <source>
        <dbReference type="Proteomes" id="UP000250928"/>
    </source>
</evidence>